<feature type="coiled-coil region" evidence="1">
    <location>
        <begin position="322"/>
        <end position="374"/>
    </location>
</feature>
<name>A0A078AF79_STYLE</name>
<dbReference type="Proteomes" id="UP000039865">
    <property type="component" value="Unassembled WGS sequence"/>
</dbReference>
<feature type="coiled-coil region" evidence="1">
    <location>
        <begin position="74"/>
        <end position="243"/>
    </location>
</feature>
<organism evidence="2 3">
    <name type="scientific">Stylonychia lemnae</name>
    <name type="common">Ciliate</name>
    <dbReference type="NCBI Taxonomy" id="5949"/>
    <lineage>
        <taxon>Eukaryota</taxon>
        <taxon>Sar</taxon>
        <taxon>Alveolata</taxon>
        <taxon>Ciliophora</taxon>
        <taxon>Intramacronucleata</taxon>
        <taxon>Spirotrichea</taxon>
        <taxon>Stichotrichia</taxon>
        <taxon>Sporadotrichida</taxon>
        <taxon>Oxytrichidae</taxon>
        <taxon>Stylonychinae</taxon>
        <taxon>Stylonychia</taxon>
    </lineage>
</organism>
<dbReference type="AlphaFoldDB" id="A0A078AF79"/>
<sequence>MSNQNSYLNQQLAIRHQTKEELLKSIISKHDAELSGFVKDEIFRANDKQVEALVYGYCPMIQSKRFNVQSIIARQKLQIQKKEIQLTMRNLSLKQNVIPVKEYEEKLRLLQQKIDEISRNIENLDDALEIEKMLGLQKEQQARTVKNLADFLKNNKTKEELQKEKKEAEDFIKKINNQRSEFRNQMERIQKRKNQHIKELEQKHAMEQQEKLMLQKKEKQEQVEKFQKELKIKDELRKKENQEQAIKVQEILNAKPLYMQKEEKYKVEEEKSYLDKQQEYIKNVKEIRRPIELKEIEDHRVKYLEAKRFKELKLQKDREKFLDEVEERARLDELRLKKYLNKSPMAMQMYEKEIQDQEEKEREKEVQRKKMQERVQNYSHYVREMYFPKISLTKKEELEELKNHIKTTIRTSKASSSQRQSLTDLHNDNITSKSMVNSHSANKLSIAKYNHRKNNENNFNAKTENSIESQSNSNNHQPKIKRVDWTKFENKLKPQTPTQLKPTQYHDSTTDYLKDQRVKRSNYSVNPNMAFIERQLNNNDKMDKEKLDLIKDRARQIERRAAMDEKILRNDNNRTVEDEMAVNDMYLDAITAKLRLLDRI</sequence>
<keyword evidence="1" id="KW-0175">Coiled coil</keyword>
<gene>
    <name evidence="2" type="primary">Contig9959.g10642</name>
    <name evidence="2" type="ORF">STYLEM_9178</name>
</gene>
<dbReference type="InParanoid" id="A0A078AF79"/>
<dbReference type="OrthoDB" id="307010at2759"/>
<proteinExistence type="predicted"/>
<accession>A0A078AF79</accession>
<keyword evidence="3" id="KW-1185">Reference proteome</keyword>
<evidence type="ECO:0000313" key="2">
    <source>
        <dbReference type="EMBL" id="CDW80182.1"/>
    </source>
</evidence>
<dbReference type="EMBL" id="CCKQ01008720">
    <property type="protein sequence ID" value="CDW80182.1"/>
    <property type="molecule type" value="Genomic_DNA"/>
</dbReference>
<evidence type="ECO:0000256" key="1">
    <source>
        <dbReference type="SAM" id="Coils"/>
    </source>
</evidence>
<protein>
    <submittedName>
        <fullName evidence="2">Uncharacterized protein</fullName>
    </submittedName>
</protein>
<evidence type="ECO:0000313" key="3">
    <source>
        <dbReference type="Proteomes" id="UP000039865"/>
    </source>
</evidence>
<reference evidence="2 3" key="1">
    <citation type="submission" date="2014-06" db="EMBL/GenBank/DDBJ databases">
        <authorList>
            <person name="Swart Estienne"/>
        </authorList>
    </citation>
    <scope>NUCLEOTIDE SEQUENCE [LARGE SCALE GENOMIC DNA]</scope>
    <source>
        <strain evidence="2 3">130c</strain>
    </source>
</reference>